<name>A0ACC0BGQ5_CATRO</name>
<proteinExistence type="predicted"/>
<gene>
    <name evidence="1" type="ORF">M9H77_12190</name>
</gene>
<dbReference type="EMBL" id="CM044703">
    <property type="protein sequence ID" value="KAI5671826.1"/>
    <property type="molecule type" value="Genomic_DNA"/>
</dbReference>
<evidence type="ECO:0000313" key="1">
    <source>
        <dbReference type="EMBL" id="KAI5671826.1"/>
    </source>
</evidence>
<keyword evidence="2" id="KW-1185">Reference proteome</keyword>
<dbReference type="Proteomes" id="UP001060085">
    <property type="component" value="Linkage Group LG03"/>
</dbReference>
<sequence>MYHITKDYMAREYVDTTSSRQRMEAMRKQEDYQSKFTGDMHNFYHGSCNGVNSYVGNNQGSENFTPKRHIRVGNFSPHVRSYEHDSYDCYEGTKLGDRNYYNDRSYERAPRNEVRNGGNYVKMDENIKVEGMLKDTMIIMIIMSIAMVVGTCIMSIMIVIAMEVEKYERQGQGQANVKFIEPLKNEESPNVKELSQAKLEVEESDVLHIEEELPNEDACECMREKSSEKEKNIEIEEKIKWKKKRN</sequence>
<protein>
    <submittedName>
        <fullName evidence="1">Uncharacterized protein</fullName>
    </submittedName>
</protein>
<evidence type="ECO:0000313" key="2">
    <source>
        <dbReference type="Proteomes" id="UP001060085"/>
    </source>
</evidence>
<comment type="caution">
    <text evidence="1">The sequence shown here is derived from an EMBL/GenBank/DDBJ whole genome shotgun (WGS) entry which is preliminary data.</text>
</comment>
<reference evidence="2" key="1">
    <citation type="journal article" date="2023" name="Nat. Plants">
        <title>Single-cell RNA sequencing provides a high-resolution roadmap for understanding the multicellular compartmentation of specialized metabolism.</title>
        <authorList>
            <person name="Sun S."/>
            <person name="Shen X."/>
            <person name="Li Y."/>
            <person name="Li Y."/>
            <person name="Wang S."/>
            <person name="Li R."/>
            <person name="Zhang H."/>
            <person name="Shen G."/>
            <person name="Guo B."/>
            <person name="Wei J."/>
            <person name="Xu J."/>
            <person name="St-Pierre B."/>
            <person name="Chen S."/>
            <person name="Sun C."/>
        </authorList>
    </citation>
    <scope>NUCLEOTIDE SEQUENCE [LARGE SCALE GENOMIC DNA]</scope>
</reference>
<accession>A0ACC0BGQ5</accession>
<organism evidence="1 2">
    <name type="scientific">Catharanthus roseus</name>
    <name type="common">Madagascar periwinkle</name>
    <name type="synonym">Vinca rosea</name>
    <dbReference type="NCBI Taxonomy" id="4058"/>
    <lineage>
        <taxon>Eukaryota</taxon>
        <taxon>Viridiplantae</taxon>
        <taxon>Streptophyta</taxon>
        <taxon>Embryophyta</taxon>
        <taxon>Tracheophyta</taxon>
        <taxon>Spermatophyta</taxon>
        <taxon>Magnoliopsida</taxon>
        <taxon>eudicotyledons</taxon>
        <taxon>Gunneridae</taxon>
        <taxon>Pentapetalae</taxon>
        <taxon>asterids</taxon>
        <taxon>lamiids</taxon>
        <taxon>Gentianales</taxon>
        <taxon>Apocynaceae</taxon>
        <taxon>Rauvolfioideae</taxon>
        <taxon>Vinceae</taxon>
        <taxon>Catharanthinae</taxon>
        <taxon>Catharanthus</taxon>
    </lineage>
</organism>